<evidence type="ECO:0000313" key="1">
    <source>
        <dbReference type="EMBL" id="KAH9360203.1"/>
    </source>
</evidence>
<comment type="caution">
    <text evidence="1">The sequence shown here is derived from an EMBL/GenBank/DDBJ whole genome shotgun (WGS) entry which is preliminary data.</text>
</comment>
<gene>
    <name evidence="1" type="ORF">HPB48_012094</name>
</gene>
<dbReference type="VEuPathDB" id="VectorBase:HLOH_060914"/>
<proteinExistence type="predicted"/>
<accession>A0A9J6FBN2</accession>
<sequence length="126" mass="14286">MEEEALTTAWFVELVYRWFPLMTSRYIGTAMSMFKPDAHDEAVAFLKEFMEIFAHVSIKKSNQRDQFKPVQAGVLISTTSALQIQHQLLSVYKFKFVLLWQADAGCLGKSVLLHSVEAPSAEGTRV</sequence>
<keyword evidence="2" id="KW-1185">Reference proteome</keyword>
<dbReference type="EMBL" id="JABSTR010000001">
    <property type="protein sequence ID" value="KAH9360203.1"/>
    <property type="molecule type" value="Genomic_DNA"/>
</dbReference>
<organism evidence="1 2">
    <name type="scientific">Haemaphysalis longicornis</name>
    <name type="common">Bush tick</name>
    <dbReference type="NCBI Taxonomy" id="44386"/>
    <lineage>
        <taxon>Eukaryota</taxon>
        <taxon>Metazoa</taxon>
        <taxon>Ecdysozoa</taxon>
        <taxon>Arthropoda</taxon>
        <taxon>Chelicerata</taxon>
        <taxon>Arachnida</taxon>
        <taxon>Acari</taxon>
        <taxon>Parasitiformes</taxon>
        <taxon>Ixodida</taxon>
        <taxon>Ixodoidea</taxon>
        <taxon>Ixodidae</taxon>
        <taxon>Haemaphysalinae</taxon>
        <taxon>Haemaphysalis</taxon>
    </lineage>
</organism>
<protein>
    <submittedName>
        <fullName evidence="1">Uncharacterized protein</fullName>
    </submittedName>
</protein>
<reference evidence="1 2" key="1">
    <citation type="journal article" date="2020" name="Cell">
        <title>Large-Scale Comparative Analyses of Tick Genomes Elucidate Their Genetic Diversity and Vector Capacities.</title>
        <authorList>
            <consortium name="Tick Genome and Microbiome Consortium (TIGMIC)"/>
            <person name="Jia N."/>
            <person name="Wang J."/>
            <person name="Shi W."/>
            <person name="Du L."/>
            <person name="Sun Y."/>
            <person name="Zhan W."/>
            <person name="Jiang J.F."/>
            <person name="Wang Q."/>
            <person name="Zhang B."/>
            <person name="Ji P."/>
            <person name="Bell-Sakyi L."/>
            <person name="Cui X.M."/>
            <person name="Yuan T.T."/>
            <person name="Jiang B.G."/>
            <person name="Yang W.F."/>
            <person name="Lam T.T."/>
            <person name="Chang Q.C."/>
            <person name="Ding S.J."/>
            <person name="Wang X.J."/>
            <person name="Zhu J.G."/>
            <person name="Ruan X.D."/>
            <person name="Zhao L."/>
            <person name="Wei J.T."/>
            <person name="Ye R.Z."/>
            <person name="Que T.C."/>
            <person name="Du C.H."/>
            <person name="Zhou Y.H."/>
            <person name="Cheng J.X."/>
            <person name="Dai P.F."/>
            <person name="Guo W.B."/>
            <person name="Han X.H."/>
            <person name="Huang E.J."/>
            <person name="Li L.F."/>
            <person name="Wei W."/>
            <person name="Gao Y.C."/>
            <person name="Liu J.Z."/>
            <person name="Shao H.Z."/>
            <person name="Wang X."/>
            <person name="Wang C.C."/>
            <person name="Yang T.C."/>
            <person name="Huo Q.B."/>
            <person name="Li W."/>
            <person name="Chen H.Y."/>
            <person name="Chen S.E."/>
            <person name="Zhou L.G."/>
            <person name="Ni X.B."/>
            <person name="Tian J.H."/>
            <person name="Sheng Y."/>
            <person name="Liu T."/>
            <person name="Pan Y.S."/>
            <person name="Xia L.Y."/>
            <person name="Li J."/>
            <person name="Zhao F."/>
            <person name="Cao W.C."/>
        </authorList>
    </citation>
    <scope>NUCLEOTIDE SEQUENCE [LARGE SCALE GENOMIC DNA]</scope>
    <source>
        <strain evidence="1">HaeL-2018</strain>
    </source>
</reference>
<dbReference type="AlphaFoldDB" id="A0A9J6FBN2"/>
<evidence type="ECO:0000313" key="2">
    <source>
        <dbReference type="Proteomes" id="UP000821853"/>
    </source>
</evidence>
<name>A0A9J6FBN2_HAELO</name>
<dbReference type="Proteomes" id="UP000821853">
    <property type="component" value="Chromosome 1"/>
</dbReference>